<evidence type="ECO:0000256" key="4">
    <source>
        <dbReference type="ARBA" id="ARBA00010596"/>
    </source>
</evidence>
<keyword evidence="12" id="KW-0325">Glycoprotein</keyword>
<dbReference type="GO" id="GO:0005886">
    <property type="term" value="C:plasma membrane"/>
    <property type="evidence" value="ECO:0007669"/>
    <property type="project" value="UniProtKB-SubCell"/>
</dbReference>
<evidence type="ECO:0000259" key="15">
    <source>
        <dbReference type="Pfam" id="PF04893"/>
    </source>
</evidence>
<dbReference type="GO" id="GO:0030154">
    <property type="term" value="P:cell differentiation"/>
    <property type="evidence" value="ECO:0007669"/>
    <property type="project" value="UniProtKB-KW"/>
</dbReference>
<feature type="transmembrane region" description="Helical" evidence="14">
    <location>
        <begin position="220"/>
        <end position="241"/>
    </location>
</feature>
<dbReference type="GO" id="GO:0000139">
    <property type="term" value="C:Golgi membrane"/>
    <property type="evidence" value="ECO:0007669"/>
    <property type="project" value="UniProtKB-SubCell"/>
</dbReference>
<evidence type="ECO:0000256" key="11">
    <source>
        <dbReference type="ARBA" id="ARBA00023136"/>
    </source>
</evidence>
<protein>
    <recommendedName>
        <fullName evidence="14">Protein YIPF</fullName>
    </recommendedName>
</protein>
<comment type="function">
    <text evidence="13">Involved in the maintenance of the Golgi structure. May play a role in hematopoiesis.</text>
</comment>
<evidence type="ECO:0000256" key="5">
    <source>
        <dbReference type="ARBA" id="ARBA00022475"/>
    </source>
</evidence>
<evidence type="ECO:0000256" key="8">
    <source>
        <dbReference type="ARBA" id="ARBA00022782"/>
    </source>
</evidence>
<comment type="subcellular location">
    <subcellularLocation>
        <location evidence="3">Cell membrane</location>
        <topology evidence="3">Multi-pass membrane protein</topology>
    </subcellularLocation>
    <subcellularLocation>
        <location evidence="2">Cytoplasm</location>
    </subcellularLocation>
    <subcellularLocation>
        <location evidence="14">Golgi apparatus membrane</location>
        <topology evidence="14">Multi-pass membrane protein</topology>
    </subcellularLocation>
    <subcellularLocation>
        <location evidence="1">Golgi apparatus</location>
        <location evidence="1">cis-Golgi network membrane</location>
        <topology evidence="1">Multi-pass membrane protein</topology>
    </subcellularLocation>
</comment>
<evidence type="ECO:0000313" key="16">
    <source>
        <dbReference type="EMBL" id="CDG67495.1"/>
    </source>
</evidence>
<accession>T2M6E0</accession>
<evidence type="ECO:0000256" key="7">
    <source>
        <dbReference type="ARBA" id="ARBA00022692"/>
    </source>
</evidence>
<feature type="transmembrane region" description="Helical" evidence="14">
    <location>
        <begin position="185"/>
        <end position="208"/>
    </location>
</feature>
<organism evidence="16">
    <name type="scientific">Hydra vulgaris</name>
    <name type="common">Hydra</name>
    <name type="synonym">Hydra attenuata</name>
    <dbReference type="NCBI Taxonomy" id="6087"/>
    <lineage>
        <taxon>Eukaryota</taxon>
        <taxon>Metazoa</taxon>
        <taxon>Cnidaria</taxon>
        <taxon>Hydrozoa</taxon>
        <taxon>Hydroidolina</taxon>
        <taxon>Anthoathecata</taxon>
        <taxon>Aplanulata</taxon>
        <taxon>Hydridae</taxon>
        <taxon>Hydra</taxon>
    </lineage>
</organism>
<evidence type="ECO:0000256" key="14">
    <source>
        <dbReference type="RuleBase" id="RU361264"/>
    </source>
</evidence>
<dbReference type="InterPro" id="IPR051521">
    <property type="entry name" value="tRNA_Mod/Golgi_Maint"/>
</dbReference>
<dbReference type="EMBL" id="HAAD01001263">
    <property type="protein sequence ID" value="CDG67495.1"/>
    <property type="molecule type" value="mRNA"/>
</dbReference>
<evidence type="ECO:0000256" key="6">
    <source>
        <dbReference type="ARBA" id="ARBA00022490"/>
    </source>
</evidence>
<dbReference type="AlphaFoldDB" id="T2M6E0"/>
<keyword evidence="9 14" id="KW-1133">Transmembrane helix</keyword>
<sequence>FINCEKKGKMAASPGSLHANTSATHLKRTDYIKRMDSSESSTSSWDLLPNDGTAIIDLGSDTPLSFTSGSLTPTEKNAKNEYDFMQQMRTKIVEEVGGQVWAAGKSQALRFFDLYSNIDTLRPYFDVEPKEVLVRLSQSLVPRKTTKPQTVAGELYGPMMVVFTLVALLLFSMKFSGHTVQEGTLMGTAIGVCFGYWLGGSIFFYFLSYLCNAHITLLQIVSLTGYALFSHCICILLATVTHESTHGVFYIAIFILGGLSSLRMLGVYISRTWSKHQGIIIGSIVATIHLLFLLYLHFAYHSTYEEAANLLNREKRSIFSGILMPSSIAST</sequence>
<keyword evidence="10" id="KW-0333">Golgi apparatus</keyword>
<keyword evidence="11 14" id="KW-0472">Membrane</keyword>
<dbReference type="OrthoDB" id="10256463at2759"/>
<dbReference type="Pfam" id="PF04893">
    <property type="entry name" value="Yip1"/>
    <property type="match status" value="1"/>
</dbReference>
<reference evidence="16" key="1">
    <citation type="journal article" date="2013" name="Genome Biol. Evol.">
        <title>Punctuated emergences of genetic and phenotypic innovations in eumetazoan, bilaterian, euteleostome, and hominidae ancestors.</title>
        <authorList>
            <person name="Wenger Y."/>
            <person name="Galliot B."/>
        </authorList>
    </citation>
    <scope>NUCLEOTIDE SEQUENCE</scope>
    <source>
        <tissue evidence="16">Whole animals</tissue>
    </source>
</reference>
<evidence type="ECO:0000256" key="2">
    <source>
        <dbReference type="ARBA" id="ARBA00004496"/>
    </source>
</evidence>
<gene>
    <name evidence="16" type="primary">YIPF3</name>
</gene>
<comment type="similarity">
    <text evidence="4 14">Belongs to the YIP1 family.</text>
</comment>
<feature type="transmembrane region" description="Helical" evidence="14">
    <location>
        <begin position="247"/>
        <end position="266"/>
    </location>
</feature>
<evidence type="ECO:0000256" key="9">
    <source>
        <dbReference type="ARBA" id="ARBA00022989"/>
    </source>
</evidence>
<feature type="non-terminal residue" evidence="16">
    <location>
        <position position="1"/>
    </location>
</feature>
<proteinExistence type="evidence at transcript level"/>
<evidence type="ECO:0000256" key="13">
    <source>
        <dbReference type="ARBA" id="ARBA00024809"/>
    </source>
</evidence>
<keyword evidence="5" id="KW-1003">Cell membrane</keyword>
<feature type="transmembrane region" description="Helical" evidence="14">
    <location>
        <begin position="155"/>
        <end position="173"/>
    </location>
</feature>
<dbReference type="InterPro" id="IPR006977">
    <property type="entry name" value="Yip1_dom"/>
</dbReference>
<evidence type="ECO:0000256" key="3">
    <source>
        <dbReference type="ARBA" id="ARBA00004651"/>
    </source>
</evidence>
<evidence type="ECO:0000256" key="12">
    <source>
        <dbReference type="ARBA" id="ARBA00023180"/>
    </source>
</evidence>
<evidence type="ECO:0000256" key="10">
    <source>
        <dbReference type="ARBA" id="ARBA00023034"/>
    </source>
</evidence>
<keyword evidence="8" id="KW-0221">Differentiation</keyword>
<dbReference type="PANTHER" id="PTHR15627:SF14">
    <property type="entry name" value="PROTEIN YIPF3"/>
    <property type="match status" value="1"/>
</dbReference>
<keyword evidence="7 14" id="KW-0812">Transmembrane</keyword>
<name>T2M6E0_HYDVU</name>
<feature type="transmembrane region" description="Helical" evidence="14">
    <location>
        <begin position="278"/>
        <end position="300"/>
    </location>
</feature>
<evidence type="ECO:0000256" key="1">
    <source>
        <dbReference type="ARBA" id="ARBA00004257"/>
    </source>
</evidence>
<dbReference type="PANTHER" id="PTHR15627">
    <property type="entry name" value="NATURAL KILLER CELL-SPECIFIC ANTIGEN KLIP1"/>
    <property type="match status" value="1"/>
</dbReference>
<keyword evidence="6" id="KW-0963">Cytoplasm</keyword>
<feature type="domain" description="Yip1" evidence="15">
    <location>
        <begin position="153"/>
        <end position="295"/>
    </location>
</feature>